<accession>A0A4R2TVX9</accession>
<reference evidence="1 2" key="1">
    <citation type="submission" date="2019-03" db="EMBL/GenBank/DDBJ databases">
        <title>Genomic Encyclopedia of Type Strains, Phase IV (KMG-IV): sequencing the most valuable type-strain genomes for metagenomic binning, comparative biology and taxonomic classification.</title>
        <authorList>
            <person name="Goeker M."/>
        </authorList>
    </citation>
    <scope>NUCLEOTIDE SEQUENCE [LARGE SCALE GENOMIC DNA]</scope>
    <source>
        <strain evidence="1 2">DSM 100013</strain>
    </source>
</reference>
<dbReference type="InterPro" id="IPR016155">
    <property type="entry name" value="Mopterin_synth/thiamin_S_b"/>
</dbReference>
<protein>
    <submittedName>
        <fullName evidence="1">Sulfur carrier protein</fullName>
    </submittedName>
</protein>
<dbReference type="InterPro" id="IPR003749">
    <property type="entry name" value="ThiS/MoaD-like"/>
</dbReference>
<comment type="caution">
    <text evidence="1">The sequence shown here is derived from an EMBL/GenBank/DDBJ whole genome shotgun (WGS) entry which is preliminary data.</text>
</comment>
<sequence length="73" mass="7997">MNIEIRLFATFRNGRGKKLVLEQMEPTPRSLLCEIGITEEDVAILLINGQDGNFDQTLTSGDYISVFPPVGGG</sequence>
<organism evidence="1 2">
    <name type="scientific">Serpentinicella alkaliphila</name>
    <dbReference type="NCBI Taxonomy" id="1734049"/>
    <lineage>
        <taxon>Bacteria</taxon>
        <taxon>Bacillati</taxon>
        <taxon>Bacillota</taxon>
        <taxon>Clostridia</taxon>
        <taxon>Peptostreptococcales</taxon>
        <taxon>Natronincolaceae</taxon>
        <taxon>Serpentinicella</taxon>
    </lineage>
</organism>
<evidence type="ECO:0000313" key="1">
    <source>
        <dbReference type="EMBL" id="TCQ08081.1"/>
    </source>
</evidence>
<dbReference type="InterPro" id="IPR012675">
    <property type="entry name" value="Beta-grasp_dom_sf"/>
</dbReference>
<proteinExistence type="predicted"/>
<dbReference type="AlphaFoldDB" id="A0A4R2TVX9"/>
<dbReference type="Pfam" id="PF02597">
    <property type="entry name" value="ThiS"/>
    <property type="match status" value="1"/>
</dbReference>
<dbReference type="EMBL" id="SLYC01000001">
    <property type="protein sequence ID" value="TCQ08081.1"/>
    <property type="molecule type" value="Genomic_DNA"/>
</dbReference>
<keyword evidence="2" id="KW-1185">Reference proteome</keyword>
<evidence type="ECO:0000313" key="2">
    <source>
        <dbReference type="Proteomes" id="UP000295504"/>
    </source>
</evidence>
<dbReference type="RefSeq" id="WP_132847251.1">
    <property type="nucleotide sequence ID" value="NZ_CP058648.1"/>
</dbReference>
<dbReference type="OrthoDB" id="9801945at2"/>
<dbReference type="Proteomes" id="UP000295504">
    <property type="component" value="Unassembled WGS sequence"/>
</dbReference>
<name>A0A4R2TVX9_9FIRM</name>
<dbReference type="Gene3D" id="3.10.20.30">
    <property type="match status" value="1"/>
</dbReference>
<gene>
    <name evidence="1" type="ORF">EDD79_1001169</name>
</gene>
<dbReference type="SUPFAM" id="SSF54285">
    <property type="entry name" value="MoaD/ThiS"/>
    <property type="match status" value="1"/>
</dbReference>